<sequence>MGKGRIAFGVFLLTLLAIAIGYVVSSAVLTFKDLGFQADIDFFYLAENYFYLRDYRPDDFRLVNLIMVGFGIAGLLMSIAVSGSALTKFGLTHWQKTGELSKSGFFGKPGTGFILGKMSKPKRNGKYLVAKKFPHALIVAPTGRGKTTGFVIPNLLTWEGSAVVLDVKGENFEATARHRRKQGDKIFRFAPTDFEDRRTHRYNPLLRISELKDQAQQQMELQLLASLFLQNENERVQGLLKGGIDLFVAAGLLAFQRKKPTLGEIYRIAASGGNKQKEYMARGVEVQNEAAKLIFTRLASTNNDTLTSYVSLLMTSGLDQWQNPAIDAATQASDFDFRNIRKEPFSVYLIVQPLMVEPMAPLIRLFFSDLLASMQDKEPGPDEPWPVMIMLDEFNKLGKMPIVSKSIETLRSYRGHLAIVTQTIPALDEIYGENTRRALQGNAGVKLYLTPSDEKTVEELSKAVGKTTKKVVTRSRAIGKNPFEGRSQSVRTEEVSLLPEDEARRLPLEDIVMVIDAQMPIRAKRIEYFNDPYFKRIHGEQAGDLPFPEKEVATSLSASDENEAIKKPEVGAAVEASEPVAEPAAMQPSPSPAAMPARPKKQGKLPIEPVDRAVVKRESIQRAAMEDTQRPTIVTPKRKRAKAVVSVDAEQQRQIEMDLATQVELSLETPTEADVVELNGMMEGLEQLKKSMPEVAEKDGELDPVPPFAAEQERQFAEDLANGPALVRRGEDGELERATGEGTENLGYRDEGSAVKA</sequence>
<keyword evidence="4 8" id="KW-0812">Transmembrane</keyword>
<feature type="region of interest" description="Disordered" evidence="7">
    <location>
        <begin position="572"/>
        <end position="608"/>
    </location>
</feature>
<evidence type="ECO:0000256" key="3">
    <source>
        <dbReference type="ARBA" id="ARBA00022475"/>
    </source>
</evidence>
<feature type="region of interest" description="Disordered" evidence="7">
    <location>
        <begin position="720"/>
        <end position="757"/>
    </location>
</feature>
<evidence type="ECO:0000313" key="9">
    <source>
        <dbReference type="EMBL" id="RLJ40664.1"/>
    </source>
</evidence>
<dbReference type="RefSeq" id="WP_121027952.1">
    <property type="nucleotide sequence ID" value="NZ_RCCE01000007.1"/>
</dbReference>
<dbReference type="Pfam" id="PF02534">
    <property type="entry name" value="T4SS-DNA_transf"/>
    <property type="match status" value="1"/>
</dbReference>
<accession>A0A497VP00</accession>
<evidence type="ECO:0000256" key="7">
    <source>
        <dbReference type="SAM" id="MobiDB-lite"/>
    </source>
</evidence>
<keyword evidence="5 8" id="KW-1133">Transmembrane helix</keyword>
<evidence type="ECO:0000256" key="5">
    <source>
        <dbReference type="ARBA" id="ARBA00022989"/>
    </source>
</evidence>
<dbReference type="InterPro" id="IPR003688">
    <property type="entry name" value="TraG/VirD4"/>
</dbReference>
<dbReference type="PANTHER" id="PTHR37937:SF1">
    <property type="entry name" value="CONJUGATIVE TRANSFER: DNA TRANSPORT"/>
    <property type="match status" value="1"/>
</dbReference>
<keyword evidence="3" id="KW-1003">Cell membrane</keyword>
<feature type="compositionally biased region" description="Low complexity" evidence="7">
    <location>
        <begin position="572"/>
        <end position="597"/>
    </location>
</feature>
<evidence type="ECO:0000256" key="2">
    <source>
        <dbReference type="ARBA" id="ARBA00008806"/>
    </source>
</evidence>
<reference evidence="9 10" key="1">
    <citation type="submission" date="2018-10" db="EMBL/GenBank/DDBJ databases">
        <title>Genomic Encyclopedia of Archaeal and Bacterial Type Strains, Phase II (KMG-II): from individual species to whole genera.</title>
        <authorList>
            <person name="Goeker M."/>
        </authorList>
    </citation>
    <scope>NUCLEOTIDE SEQUENCE [LARGE SCALE GENOMIC DNA]</scope>
    <source>
        <strain evidence="9 10">DSM 29466</strain>
    </source>
</reference>
<comment type="subcellular location">
    <subcellularLocation>
        <location evidence="1">Cell membrane</location>
        <topology evidence="1">Multi-pass membrane protein</topology>
    </subcellularLocation>
</comment>
<evidence type="ECO:0000256" key="6">
    <source>
        <dbReference type="ARBA" id="ARBA00023136"/>
    </source>
</evidence>
<dbReference type="AlphaFoldDB" id="A0A497VP00"/>
<feature type="compositionally biased region" description="Basic and acidic residues" evidence="7">
    <location>
        <begin position="747"/>
        <end position="757"/>
    </location>
</feature>
<dbReference type="SUPFAM" id="SSF52540">
    <property type="entry name" value="P-loop containing nucleoside triphosphate hydrolases"/>
    <property type="match status" value="1"/>
</dbReference>
<dbReference type="InterPro" id="IPR051539">
    <property type="entry name" value="T4SS-coupling_protein"/>
</dbReference>
<comment type="similarity">
    <text evidence="2">Belongs to the VirD4/TraG family.</text>
</comment>
<comment type="caution">
    <text evidence="9">The sequence shown here is derived from an EMBL/GenBank/DDBJ whole genome shotgun (WGS) entry which is preliminary data.</text>
</comment>
<dbReference type="Proteomes" id="UP000269157">
    <property type="component" value="Unassembled WGS sequence"/>
</dbReference>
<dbReference type="EMBL" id="RCCE01000007">
    <property type="protein sequence ID" value="RLJ40664.1"/>
    <property type="molecule type" value="Genomic_DNA"/>
</dbReference>
<dbReference type="PANTHER" id="PTHR37937">
    <property type="entry name" value="CONJUGATIVE TRANSFER: DNA TRANSPORT"/>
    <property type="match status" value="1"/>
</dbReference>
<protein>
    <submittedName>
        <fullName evidence="9">Type IV secretion system protein VirD4</fullName>
    </submittedName>
</protein>
<dbReference type="OrthoDB" id="9759295at2"/>
<gene>
    <name evidence="9" type="ORF">BCF46_3736</name>
</gene>
<dbReference type="CDD" id="cd01127">
    <property type="entry name" value="TrwB_TraG_TraD_VirD4"/>
    <property type="match status" value="1"/>
</dbReference>
<proteinExistence type="inferred from homology"/>
<evidence type="ECO:0000256" key="8">
    <source>
        <dbReference type="SAM" id="Phobius"/>
    </source>
</evidence>
<feature type="transmembrane region" description="Helical" evidence="8">
    <location>
        <begin position="345"/>
        <end position="367"/>
    </location>
</feature>
<keyword evidence="6 8" id="KW-0472">Membrane</keyword>
<dbReference type="GO" id="GO:0005886">
    <property type="term" value="C:plasma membrane"/>
    <property type="evidence" value="ECO:0007669"/>
    <property type="project" value="UniProtKB-SubCell"/>
</dbReference>
<feature type="transmembrane region" description="Helical" evidence="8">
    <location>
        <begin position="62"/>
        <end position="86"/>
    </location>
</feature>
<organism evidence="9 10">
    <name type="scientific">Litoreibacter meonggei</name>
    <dbReference type="NCBI Taxonomy" id="1049199"/>
    <lineage>
        <taxon>Bacteria</taxon>
        <taxon>Pseudomonadati</taxon>
        <taxon>Pseudomonadota</taxon>
        <taxon>Alphaproteobacteria</taxon>
        <taxon>Rhodobacterales</taxon>
        <taxon>Roseobacteraceae</taxon>
        <taxon>Litoreibacter</taxon>
    </lineage>
</organism>
<dbReference type="Gene3D" id="3.40.50.300">
    <property type="entry name" value="P-loop containing nucleotide triphosphate hydrolases"/>
    <property type="match status" value="1"/>
</dbReference>
<keyword evidence="10" id="KW-1185">Reference proteome</keyword>
<feature type="compositionally biased region" description="Basic and acidic residues" evidence="7">
    <location>
        <begin position="728"/>
        <end position="739"/>
    </location>
</feature>
<dbReference type="InterPro" id="IPR027417">
    <property type="entry name" value="P-loop_NTPase"/>
</dbReference>
<evidence type="ECO:0000313" key="10">
    <source>
        <dbReference type="Proteomes" id="UP000269157"/>
    </source>
</evidence>
<evidence type="ECO:0000256" key="1">
    <source>
        <dbReference type="ARBA" id="ARBA00004651"/>
    </source>
</evidence>
<evidence type="ECO:0000256" key="4">
    <source>
        <dbReference type="ARBA" id="ARBA00022692"/>
    </source>
</evidence>
<name>A0A497VP00_9RHOB</name>